<accession>A0ABS1E412</accession>
<evidence type="ECO:0000256" key="7">
    <source>
        <dbReference type="ARBA" id="ARBA00047746"/>
    </source>
</evidence>
<keyword evidence="4" id="KW-0692">RNA repair</keyword>
<name>A0ABS1E412_9GAMM</name>
<evidence type="ECO:0000313" key="9">
    <source>
        <dbReference type="EMBL" id="MBK1725877.1"/>
    </source>
</evidence>
<comment type="cofactor">
    <cofactor evidence="8">
        <name>Mn(2+)</name>
        <dbReference type="ChEBI" id="CHEBI:29035"/>
    </cofactor>
    <text evidence="8">Binds 2 manganese ions per subunit.</text>
</comment>
<dbReference type="SUPFAM" id="SSF103365">
    <property type="entry name" value="Hypothetical protein PH1602"/>
    <property type="match status" value="1"/>
</dbReference>
<keyword evidence="5" id="KW-0342">GTP-binding</keyword>
<dbReference type="RefSeq" id="WP_200256448.1">
    <property type="nucleotide sequence ID" value="NZ_NRSH01000013.1"/>
</dbReference>
<evidence type="ECO:0000256" key="6">
    <source>
        <dbReference type="ARBA" id="ARBA00023211"/>
    </source>
</evidence>
<dbReference type="Proteomes" id="UP000738126">
    <property type="component" value="Unassembled WGS sequence"/>
</dbReference>
<evidence type="ECO:0000256" key="2">
    <source>
        <dbReference type="ARBA" id="ARBA00022723"/>
    </source>
</evidence>
<comment type="caution">
    <text evidence="9">The sequence shown here is derived from an EMBL/GenBank/DDBJ whole genome shotgun (WGS) entry which is preliminary data.</text>
</comment>
<protein>
    <recommendedName>
        <fullName evidence="8">tRNA-splicing ligase RtcB</fullName>
        <ecNumber evidence="8">6.5.1.-</ecNumber>
    </recommendedName>
</protein>
<evidence type="ECO:0000256" key="4">
    <source>
        <dbReference type="ARBA" id="ARBA00022800"/>
    </source>
</evidence>
<gene>
    <name evidence="8" type="primary">rtcB</name>
    <name evidence="9" type="ORF">CKO13_02350</name>
</gene>
<evidence type="ECO:0000313" key="10">
    <source>
        <dbReference type="Proteomes" id="UP000738126"/>
    </source>
</evidence>
<dbReference type="EC" id="6.5.1.-" evidence="8"/>
<dbReference type="Gene3D" id="3.90.1860.10">
    <property type="entry name" value="tRNA-splicing ligase RtcB"/>
    <property type="match status" value="1"/>
</dbReference>
<evidence type="ECO:0000256" key="1">
    <source>
        <dbReference type="ARBA" id="ARBA00022598"/>
    </source>
</evidence>
<dbReference type="PANTHER" id="PTHR11118:SF1">
    <property type="entry name" value="RNA-SPLICING LIGASE RTCB HOMOLOG"/>
    <property type="match status" value="1"/>
</dbReference>
<dbReference type="PANTHER" id="PTHR11118">
    <property type="entry name" value="RNA-SPLICING LIGASE RTCB HOMOLOG"/>
    <property type="match status" value="1"/>
</dbReference>
<dbReference type="InterPro" id="IPR001233">
    <property type="entry name" value="RtcB"/>
</dbReference>
<keyword evidence="10" id="KW-1185">Reference proteome</keyword>
<dbReference type="GO" id="GO:0016874">
    <property type="term" value="F:ligase activity"/>
    <property type="evidence" value="ECO:0007669"/>
    <property type="project" value="UniProtKB-KW"/>
</dbReference>
<dbReference type="EMBL" id="NRSH01000013">
    <property type="protein sequence ID" value="MBK1725877.1"/>
    <property type="molecule type" value="Genomic_DNA"/>
</dbReference>
<proteinExistence type="inferred from homology"/>
<evidence type="ECO:0000256" key="8">
    <source>
        <dbReference type="RuleBase" id="RU371113"/>
    </source>
</evidence>
<comment type="subunit">
    <text evidence="8">Monomer.</text>
</comment>
<sequence>MENGFGFPIGGVAAFDPRRGGVVSPGGVGYDINCGVRLLRSGLTADALEGRLPGLMDRLAARIPAGLGRGYAGVGLRNVDIRRLLRGGAEWAVEVGLGEPEDLARIEDGGRLAGADPEAVSDRAIERGRDQVGTVGSGNHFIELGCVDAVYDAVAAEGLGLAPGTVTVLIHSGSRGLGHQVCDDFLPTMDRIAEYHGIRLPDPQLACAPLDTAAAQDYLGAMRAAANYAYVNRQVMAQRVREVFAERLGASAALALVYDVAHNIAKFERHRVDGEERELCVHRKGATRAFPPGHPALPGALQGLGQPVLLPGDMGRCSYVLLGTEGAFAETFGSCAHGAGRRLSRRQAKRAAAGRDLDAELAGQGVEVRASSRATVAEELSEAYKDIADVVDVVDRAGIGR</sequence>
<comment type="similarity">
    <text evidence="8">Belongs to the RtcB family.</text>
</comment>
<keyword evidence="3" id="KW-0547">Nucleotide-binding</keyword>
<comment type="catalytic activity">
    <reaction evidence="7">
        <text>a 3'-end 3'-phospho-ribonucleotide-RNA + a 5'-end dephospho-ribonucleoside-RNA + GTP = a ribonucleotidyl-ribonucleotide-RNA + GMP + diphosphate</text>
        <dbReference type="Rhea" id="RHEA:68076"/>
        <dbReference type="Rhea" id="RHEA-COMP:10463"/>
        <dbReference type="Rhea" id="RHEA-COMP:13936"/>
        <dbReference type="Rhea" id="RHEA-COMP:17355"/>
        <dbReference type="ChEBI" id="CHEBI:33019"/>
        <dbReference type="ChEBI" id="CHEBI:37565"/>
        <dbReference type="ChEBI" id="CHEBI:58115"/>
        <dbReference type="ChEBI" id="CHEBI:83062"/>
        <dbReference type="ChEBI" id="CHEBI:138284"/>
        <dbReference type="ChEBI" id="CHEBI:173118"/>
        <dbReference type="EC" id="6.5.1.8"/>
    </reaction>
</comment>
<keyword evidence="6 8" id="KW-0464">Manganese</keyword>
<evidence type="ECO:0000256" key="5">
    <source>
        <dbReference type="ARBA" id="ARBA00023134"/>
    </source>
</evidence>
<evidence type="ECO:0000256" key="3">
    <source>
        <dbReference type="ARBA" id="ARBA00022741"/>
    </source>
</evidence>
<organism evidence="9 10">
    <name type="scientific">Halorhodospira neutriphila</name>
    <dbReference type="NCBI Taxonomy" id="168379"/>
    <lineage>
        <taxon>Bacteria</taxon>
        <taxon>Pseudomonadati</taxon>
        <taxon>Pseudomonadota</taxon>
        <taxon>Gammaproteobacteria</taxon>
        <taxon>Chromatiales</taxon>
        <taxon>Ectothiorhodospiraceae</taxon>
        <taxon>Halorhodospira</taxon>
    </lineage>
</organism>
<keyword evidence="1 8" id="KW-0436">Ligase</keyword>
<reference evidence="9 10" key="1">
    <citation type="journal article" date="2020" name="Microorganisms">
        <title>Osmotic Adaptation and Compatible Solute Biosynthesis of Phototrophic Bacteria as Revealed from Genome Analyses.</title>
        <authorList>
            <person name="Imhoff J.F."/>
            <person name="Rahn T."/>
            <person name="Kunzel S."/>
            <person name="Keller A."/>
            <person name="Neulinger S.C."/>
        </authorList>
    </citation>
    <scope>NUCLEOTIDE SEQUENCE [LARGE SCALE GENOMIC DNA]</scope>
    <source>
        <strain evidence="9 10">DSM 15116</strain>
    </source>
</reference>
<keyword evidence="2 8" id="KW-0479">Metal-binding</keyword>
<dbReference type="InterPro" id="IPR036025">
    <property type="entry name" value="RtcB-like_sf"/>
</dbReference>
<dbReference type="Pfam" id="PF01139">
    <property type="entry name" value="RtcB"/>
    <property type="match status" value="1"/>
</dbReference>